<gene>
    <name evidence="2" type="ORF">DAPPUDRAFT_117424</name>
</gene>
<feature type="region of interest" description="Disordered" evidence="1">
    <location>
        <begin position="1"/>
        <end position="32"/>
    </location>
</feature>
<dbReference type="HOGENOM" id="CLU_2006175_0_0_1"/>
<dbReference type="EMBL" id="GL732754">
    <property type="protein sequence ID" value="EFX65248.1"/>
    <property type="molecule type" value="Genomic_DNA"/>
</dbReference>
<dbReference type="KEGG" id="dpx:DAPPUDRAFT_117424"/>
<reference evidence="2 3" key="1">
    <citation type="journal article" date="2011" name="Science">
        <title>The ecoresponsive genome of Daphnia pulex.</title>
        <authorList>
            <person name="Colbourne J.K."/>
            <person name="Pfrender M.E."/>
            <person name="Gilbert D."/>
            <person name="Thomas W.K."/>
            <person name="Tucker A."/>
            <person name="Oakley T.H."/>
            <person name="Tokishita S."/>
            <person name="Aerts A."/>
            <person name="Arnold G.J."/>
            <person name="Basu M.K."/>
            <person name="Bauer D.J."/>
            <person name="Caceres C.E."/>
            <person name="Carmel L."/>
            <person name="Casola C."/>
            <person name="Choi J.H."/>
            <person name="Detter J.C."/>
            <person name="Dong Q."/>
            <person name="Dusheyko S."/>
            <person name="Eads B.D."/>
            <person name="Frohlich T."/>
            <person name="Geiler-Samerotte K.A."/>
            <person name="Gerlach D."/>
            <person name="Hatcher P."/>
            <person name="Jogdeo S."/>
            <person name="Krijgsveld J."/>
            <person name="Kriventseva E.V."/>
            <person name="Kultz D."/>
            <person name="Laforsch C."/>
            <person name="Lindquist E."/>
            <person name="Lopez J."/>
            <person name="Manak J.R."/>
            <person name="Muller J."/>
            <person name="Pangilinan J."/>
            <person name="Patwardhan R.P."/>
            <person name="Pitluck S."/>
            <person name="Pritham E.J."/>
            <person name="Rechtsteiner A."/>
            <person name="Rho M."/>
            <person name="Rogozin I.B."/>
            <person name="Sakarya O."/>
            <person name="Salamov A."/>
            <person name="Schaack S."/>
            <person name="Shapiro H."/>
            <person name="Shiga Y."/>
            <person name="Skalitzky C."/>
            <person name="Smith Z."/>
            <person name="Souvorov A."/>
            <person name="Sung W."/>
            <person name="Tang Z."/>
            <person name="Tsuchiya D."/>
            <person name="Tu H."/>
            <person name="Vos H."/>
            <person name="Wang M."/>
            <person name="Wolf Y.I."/>
            <person name="Yamagata H."/>
            <person name="Yamada T."/>
            <person name="Ye Y."/>
            <person name="Shaw J.R."/>
            <person name="Andrews J."/>
            <person name="Crease T.J."/>
            <person name="Tang H."/>
            <person name="Lucas S.M."/>
            <person name="Robertson H.M."/>
            <person name="Bork P."/>
            <person name="Koonin E.V."/>
            <person name="Zdobnov E.M."/>
            <person name="Grigoriev I.V."/>
            <person name="Lynch M."/>
            <person name="Boore J.L."/>
        </authorList>
    </citation>
    <scope>NUCLEOTIDE SEQUENCE [LARGE SCALE GENOMIC DNA]</scope>
</reference>
<dbReference type="Proteomes" id="UP000000305">
    <property type="component" value="Unassembled WGS sequence"/>
</dbReference>
<sequence>MEIFTESPGISQRKNFKKVNPEGTTRQKPRRPWWNENFANRVKKARKLFKTWRKSPLSAEARSEWNKAEARKKKGILTAKKQAWTSFINELGPKDQPKMWAFVKSITGKGSAPTPDGRPNKSTR</sequence>
<dbReference type="OrthoDB" id="6381824at2759"/>
<dbReference type="AlphaFoldDB" id="E9HSL2"/>
<proteinExistence type="predicted"/>
<organism evidence="2 3">
    <name type="scientific">Daphnia pulex</name>
    <name type="common">Water flea</name>
    <dbReference type="NCBI Taxonomy" id="6669"/>
    <lineage>
        <taxon>Eukaryota</taxon>
        <taxon>Metazoa</taxon>
        <taxon>Ecdysozoa</taxon>
        <taxon>Arthropoda</taxon>
        <taxon>Crustacea</taxon>
        <taxon>Branchiopoda</taxon>
        <taxon>Diplostraca</taxon>
        <taxon>Cladocera</taxon>
        <taxon>Anomopoda</taxon>
        <taxon>Daphniidae</taxon>
        <taxon>Daphnia</taxon>
    </lineage>
</organism>
<dbReference type="PhylomeDB" id="E9HSL2"/>
<evidence type="ECO:0000313" key="2">
    <source>
        <dbReference type="EMBL" id="EFX65248.1"/>
    </source>
</evidence>
<dbReference type="InParanoid" id="E9HSL2"/>
<evidence type="ECO:0000256" key="1">
    <source>
        <dbReference type="SAM" id="MobiDB-lite"/>
    </source>
</evidence>
<accession>E9HSL2</accession>
<keyword evidence="3" id="KW-1185">Reference proteome</keyword>
<protein>
    <submittedName>
        <fullName evidence="2">Uncharacterized protein</fullName>
    </submittedName>
</protein>
<name>E9HSL2_DAPPU</name>
<evidence type="ECO:0000313" key="3">
    <source>
        <dbReference type="Proteomes" id="UP000000305"/>
    </source>
</evidence>